<keyword evidence="2 3" id="KW-0539">Nucleus</keyword>
<feature type="DNA-binding region" description="Homeobox" evidence="2">
    <location>
        <begin position="24"/>
        <end position="71"/>
    </location>
</feature>
<dbReference type="Pfam" id="PF00046">
    <property type="entry name" value="Homeodomain"/>
    <property type="match status" value="1"/>
</dbReference>
<dbReference type="PROSITE" id="PS50071">
    <property type="entry name" value="HOMEOBOX_2"/>
    <property type="match status" value="1"/>
</dbReference>
<dbReference type="SUPFAM" id="SSF46689">
    <property type="entry name" value="Homeodomain-like"/>
    <property type="match status" value="1"/>
</dbReference>
<sequence>MAESFEEIILSIDQEIVKKEFNSERRKRTAFTDHQIFHLEREFIAQNKYLCRIKRLKVAKDLGLDERQVRKLIFVL</sequence>
<comment type="subcellular location">
    <subcellularLocation>
        <location evidence="1 2 3">Nucleus</location>
    </subcellularLocation>
</comment>
<reference evidence="5" key="1">
    <citation type="submission" date="2021-04" db="EMBL/GenBank/DDBJ databases">
        <authorList>
            <person name="Chebbi M.A.C M."/>
        </authorList>
    </citation>
    <scope>NUCLEOTIDE SEQUENCE</scope>
</reference>
<comment type="caution">
    <text evidence="5">The sequence shown here is derived from an EMBL/GenBank/DDBJ whole genome shotgun (WGS) entry which is preliminary data.</text>
</comment>
<dbReference type="InterPro" id="IPR009057">
    <property type="entry name" value="Homeodomain-like_sf"/>
</dbReference>
<dbReference type="AlphaFoldDB" id="A0A8J2H953"/>
<evidence type="ECO:0000256" key="1">
    <source>
        <dbReference type="ARBA" id="ARBA00004123"/>
    </source>
</evidence>
<evidence type="ECO:0000256" key="2">
    <source>
        <dbReference type="PROSITE-ProRule" id="PRU00108"/>
    </source>
</evidence>
<dbReference type="OrthoDB" id="6159439at2759"/>
<keyword evidence="6" id="KW-1185">Reference proteome</keyword>
<dbReference type="GO" id="GO:0005634">
    <property type="term" value="C:nucleus"/>
    <property type="evidence" value="ECO:0007669"/>
    <property type="project" value="UniProtKB-SubCell"/>
</dbReference>
<accession>A0A8J2H953</accession>
<keyword evidence="2 3" id="KW-0371">Homeobox</keyword>
<dbReference type="SMART" id="SM00389">
    <property type="entry name" value="HOX"/>
    <property type="match status" value="1"/>
</dbReference>
<name>A0A8J2H953_COTCN</name>
<gene>
    <name evidence="5" type="ORF">HICCMSTLAB_LOCUS4699</name>
</gene>
<keyword evidence="2 3" id="KW-0238">DNA-binding</keyword>
<dbReference type="GO" id="GO:0003677">
    <property type="term" value="F:DNA binding"/>
    <property type="evidence" value="ECO:0007669"/>
    <property type="project" value="UniProtKB-UniRule"/>
</dbReference>
<dbReference type="Gene3D" id="1.10.10.60">
    <property type="entry name" value="Homeodomain-like"/>
    <property type="match status" value="1"/>
</dbReference>
<protein>
    <submittedName>
        <fullName evidence="5">Similar to Gsx1: GS homeobox 1 (Mus musculus)</fullName>
    </submittedName>
</protein>
<dbReference type="EMBL" id="CAJNRD030001119">
    <property type="protein sequence ID" value="CAG5088062.1"/>
    <property type="molecule type" value="Genomic_DNA"/>
</dbReference>
<dbReference type="PANTHER" id="PTHR24333">
    <property type="entry name" value="HOMEO BOX HB9 LIKE A-RELATED"/>
    <property type="match status" value="1"/>
</dbReference>
<dbReference type="InterPro" id="IPR001356">
    <property type="entry name" value="HD"/>
</dbReference>
<proteinExistence type="predicted"/>
<dbReference type="PANTHER" id="PTHR24333:SF5">
    <property type="entry name" value="VENT HOMEOBOX"/>
    <property type="match status" value="1"/>
</dbReference>
<evidence type="ECO:0000313" key="5">
    <source>
        <dbReference type="EMBL" id="CAG5088062.1"/>
    </source>
</evidence>
<organism evidence="5 6">
    <name type="scientific">Cotesia congregata</name>
    <name type="common">Parasitoid wasp</name>
    <name type="synonym">Apanteles congregatus</name>
    <dbReference type="NCBI Taxonomy" id="51543"/>
    <lineage>
        <taxon>Eukaryota</taxon>
        <taxon>Metazoa</taxon>
        <taxon>Ecdysozoa</taxon>
        <taxon>Arthropoda</taxon>
        <taxon>Hexapoda</taxon>
        <taxon>Insecta</taxon>
        <taxon>Pterygota</taxon>
        <taxon>Neoptera</taxon>
        <taxon>Endopterygota</taxon>
        <taxon>Hymenoptera</taxon>
        <taxon>Apocrita</taxon>
        <taxon>Ichneumonoidea</taxon>
        <taxon>Braconidae</taxon>
        <taxon>Microgastrinae</taxon>
        <taxon>Cotesia</taxon>
    </lineage>
</organism>
<dbReference type="InterPro" id="IPR050848">
    <property type="entry name" value="Homeobox_TF"/>
</dbReference>
<evidence type="ECO:0000256" key="3">
    <source>
        <dbReference type="RuleBase" id="RU000682"/>
    </source>
</evidence>
<dbReference type="Proteomes" id="UP000786811">
    <property type="component" value="Unassembled WGS sequence"/>
</dbReference>
<evidence type="ECO:0000259" key="4">
    <source>
        <dbReference type="PROSITE" id="PS50071"/>
    </source>
</evidence>
<dbReference type="CDD" id="cd00086">
    <property type="entry name" value="homeodomain"/>
    <property type="match status" value="1"/>
</dbReference>
<feature type="domain" description="Homeobox" evidence="4">
    <location>
        <begin position="22"/>
        <end position="70"/>
    </location>
</feature>
<evidence type="ECO:0000313" key="6">
    <source>
        <dbReference type="Proteomes" id="UP000786811"/>
    </source>
</evidence>